<dbReference type="SUPFAM" id="SSF160631">
    <property type="entry name" value="SMI1/KNR4-like"/>
    <property type="match status" value="1"/>
</dbReference>
<accession>A0A2N0WC10</accession>
<organism evidence="2 4">
    <name type="scientific">Acinetobacter proteolyticus</name>
    <dbReference type="NCBI Taxonomy" id="1776741"/>
    <lineage>
        <taxon>Bacteria</taxon>
        <taxon>Pseudomonadati</taxon>
        <taxon>Pseudomonadota</taxon>
        <taxon>Gammaproteobacteria</taxon>
        <taxon>Moraxellales</taxon>
        <taxon>Moraxellaceae</taxon>
        <taxon>Acinetobacter</taxon>
    </lineage>
</organism>
<evidence type="ECO:0000313" key="2">
    <source>
        <dbReference type="EMBL" id="PKF32027.1"/>
    </source>
</evidence>
<protein>
    <submittedName>
        <fullName evidence="2">SMI1/KNR4 family protein</fullName>
    </submittedName>
</protein>
<accession>A0A653K7Z8</accession>
<gene>
    <name evidence="3" type="ORF">ACI8B_320006</name>
    <name evidence="2" type="ORF">CW311_17525</name>
</gene>
<evidence type="ECO:0000259" key="1">
    <source>
        <dbReference type="Pfam" id="PF09346"/>
    </source>
</evidence>
<dbReference type="InterPro" id="IPR018958">
    <property type="entry name" value="Knr4/Smi1-like_dom"/>
</dbReference>
<dbReference type="Proteomes" id="UP000430404">
    <property type="component" value="Unassembled WGS sequence"/>
</dbReference>
<dbReference type="EMBL" id="PISJ01000019">
    <property type="protein sequence ID" value="PKF32027.1"/>
    <property type="molecule type" value="Genomic_DNA"/>
</dbReference>
<dbReference type="Pfam" id="PF09346">
    <property type="entry name" value="SMI1_KNR4"/>
    <property type="match status" value="1"/>
</dbReference>
<reference evidence="2 4" key="1">
    <citation type="submission" date="2017-12" db="EMBL/GenBank/DDBJ databases">
        <title>Draft Genome sequences of multiple microbial strains isolated from spacecraft associated surfaces.</title>
        <authorList>
            <person name="Seuylemezian A."/>
            <person name="Vaishampayan P."/>
            <person name="Venkateswaran K."/>
        </authorList>
    </citation>
    <scope>NUCLEOTIDE SEQUENCE [LARGE SCALE GENOMIC DNA]</scope>
    <source>
        <strain evidence="2 4">2P01AA</strain>
    </source>
</reference>
<dbReference type="EMBL" id="CABWKZ010000026">
    <property type="protein sequence ID" value="VXA57082.1"/>
    <property type="molecule type" value="Genomic_DNA"/>
</dbReference>
<name>A0A2N0WC10_9GAMM</name>
<evidence type="ECO:0000313" key="3">
    <source>
        <dbReference type="EMBL" id="VXA57082.1"/>
    </source>
</evidence>
<evidence type="ECO:0000313" key="5">
    <source>
        <dbReference type="Proteomes" id="UP000430404"/>
    </source>
</evidence>
<dbReference type="AlphaFoldDB" id="A0A2N0WC10"/>
<feature type="domain" description="Knr4/Smi1-like" evidence="1">
    <location>
        <begin position="21"/>
        <end position="137"/>
    </location>
</feature>
<evidence type="ECO:0000313" key="4">
    <source>
        <dbReference type="Proteomes" id="UP000233553"/>
    </source>
</evidence>
<dbReference type="Proteomes" id="UP000233553">
    <property type="component" value="Unassembled WGS sequence"/>
</dbReference>
<dbReference type="InterPro" id="IPR037883">
    <property type="entry name" value="Knr4/Smi1-like_sf"/>
</dbReference>
<reference evidence="3 5" key="2">
    <citation type="submission" date="2019-10" db="EMBL/GenBank/DDBJ databases">
        <authorList>
            <person name="Karimi E."/>
        </authorList>
    </citation>
    <scope>NUCLEOTIDE SEQUENCE [LARGE SCALE GENOMIC DNA]</scope>
    <source>
        <strain evidence="3">Acinetobacter sp. 8BE</strain>
    </source>
</reference>
<proteinExistence type="predicted"/>
<dbReference type="RefSeq" id="WP_101237319.1">
    <property type="nucleotide sequence ID" value="NZ_JBCNKA010000009.1"/>
</dbReference>
<dbReference type="Gene3D" id="3.40.1580.10">
    <property type="entry name" value="SMI1/KNR4-like"/>
    <property type="match status" value="1"/>
</dbReference>
<sequence>MDIIFKIKNKLIKQDIKLNKPATWQQILAFEYKYQVKLSPILRAYFLEFNGIADREMDEKYFTFLSLAEFQSVESISSCYDKDKYLYPKSFVFSDYLVWCWGYAVQLDQLGLDSVVYQVGGSEKIKIADSFTAFLNQYLIDSDELL</sequence>